<accession>A0A7W8M7K0</accession>
<dbReference type="Gene3D" id="3.40.50.300">
    <property type="entry name" value="P-loop containing nucleotide triphosphate hydrolases"/>
    <property type="match status" value="1"/>
</dbReference>
<keyword evidence="3" id="KW-1185">Reference proteome</keyword>
<dbReference type="InterPro" id="IPR017466">
    <property type="entry name" value="XrtA-assoc_ATPase-like"/>
</dbReference>
<evidence type="ECO:0000313" key="3">
    <source>
        <dbReference type="Proteomes" id="UP000532440"/>
    </source>
</evidence>
<dbReference type="InterPro" id="IPR027417">
    <property type="entry name" value="P-loop_NTPase"/>
</dbReference>
<dbReference type="AlphaFoldDB" id="A0A7W8M7K0"/>
<name>A0A7W8M7K0_9BURK</name>
<dbReference type="GO" id="GO:0016887">
    <property type="term" value="F:ATP hydrolysis activity"/>
    <property type="evidence" value="ECO:0007669"/>
    <property type="project" value="InterPro"/>
</dbReference>
<dbReference type="RefSeq" id="WP_183963128.1">
    <property type="nucleotide sequence ID" value="NZ_BAABEW010000003.1"/>
</dbReference>
<dbReference type="InterPro" id="IPR003593">
    <property type="entry name" value="AAA+_ATPase"/>
</dbReference>
<feature type="domain" description="AAA+ ATPase" evidence="1">
    <location>
        <begin position="42"/>
        <end position="212"/>
    </location>
</feature>
<dbReference type="CDD" id="cd00267">
    <property type="entry name" value="ABC_ATPase"/>
    <property type="match status" value="1"/>
</dbReference>
<evidence type="ECO:0000313" key="2">
    <source>
        <dbReference type="EMBL" id="MBB5270044.1"/>
    </source>
</evidence>
<organism evidence="2 3">
    <name type="scientific">Quisquiliibacterium transsilvanicum</name>
    <dbReference type="NCBI Taxonomy" id="1549638"/>
    <lineage>
        <taxon>Bacteria</taxon>
        <taxon>Pseudomonadati</taxon>
        <taxon>Pseudomonadota</taxon>
        <taxon>Betaproteobacteria</taxon>
        <taxon>Burkholderiales</taxon>
        <taxon>Burkholderiaceae</taxon>
        <taxon>Quisquiliibacterium</taxon>
    </lineage>
</organism>
<dbReference type="EMBL" id="JACHGB010000001">
    <property type="protein sequence ID" value="MBB5270044.1"/>
    <property type="molecule type" value="Genomic_DNA"/>
</dbReference>
<dbReference type="InterPro" id="IPR052026">
    <property type="entry name" value="ExeA_AAA_ATPase_DNA-bind"/>
</dbReference>
<dbReference type="PANTHER" id="PTHR35894">
    <property type="entry name" value="GENERAL SECRETION PATHWAY PROTEIN A-RELATED"/>
    <property type="match status" value="1"/>
</dbReference>
<proteinExistence type="predicted"/>
<comment type="caution">
    <text evidence="2">The sequence shown here is derived from an EMBL/GenBank/DDBJ whole genome shotgun (WGS) entry which is preliminary data.</text>
</comment>
<dbReference type="Proteomes" id="UP000532440">
    <property type="component" value="Unassembled WGS sequence"/>
</dbReference>
<dbReference type="SUPFAM" id="SSF52540">
    <property type="entry name" value="P-loop containing nucleoside triphosphate hydrolases"/>
    <property type="match status" value="1"/>
</dbReference>
<dbReference type="InterPro" id="IPR049945">
    <property type="entry name" value="AAA_22"/>
</dbReference>
<evidence type="ECO:0000259" key="1">
    <source>
        <dbReference type="SMART" id="SM00382"/>
    </source>
</evidence>
<dbReference type="SMART" id="SM00382">
    <property type="entry name" value="AAA"/>
    <property type="match status" value="1"/>
</dbReference>
<gene>
    <name evidence="2" type="ORF">HNQ70_000028</name>
</gene>
<sequence>MYESFFGLSGKPFQLNPDPDFFYGSRGHKRAMAYLEYGLHQGEGFIVITGDVGAGKTTLVRNLLRRIPAETIIAAQIVSTQVDADDLLRLVAASFGLEHAGTQKAALLVQLEQHFRALHAEGRRALLVVDEAQNLSPRAVEELRMLSNFQVGTRSLVQSFLVGQPEFREIMQRPEMRQLKQRIIASYHLGPLDRAETQAYVEHRLRHVGWQENPAFIEAAFDSIFAHSGGVPRRINTLCDRTLLAAYLGELHRVTAEQVEEAAAELGEETGLQDVPPGVAAIAPGPASAYTVQFAPQDADRIAQLEDRVALLEASTSMTYGMLKKVLAALRARNARRVADEEPSE</sequence>
<dbReference type="NCBIfam" id="TIGR03015">
    <property type="entry name" value="pepcterm_ATPase"/>
    <property type="match status" value="1"/>
</dbReference>
<dbReference type="PANTHER" id="PTHR35894:SF1">
    <property type="entry name" value="PHOSPHORIBULOKINASE _ URIDINE KINASE FAMILY"/>
    <property type="match status" value="1"/>
</dbReference>
<protein>
    <submittedName>
        <fullName evidence="2">Putative secretion ATPase (PEP-CTERM system associated)</fullName>
    </submittedName>
</protein>
<dbReference type="Pfam" id="PF13401">
    <property type="entry name" value="AAA_22"/>
    <property type="match status" value="1"/>
</dbReference>
<reference evidence="2 3" key="1">
    <citation type="submission" date="2020-08" db="EMBL/GenBank/DDBJ databases">
        <title>Genomic Encyclopedia of Type Strains, Phase IV (KMG-IV): sequencing the most valuable type-strain genomes for metagenomic binning, comparative biology and taxonomic classification.</title>
        <authorList>
            <person name="Goeker M."/>
        </authorList>
    </citation>
    <scope>NUCLEOTIDE SEQUENCE [LARGE SCALE GENOMIC DNA]</scope>
    <source>
        <strain evidence="2 3">DSM 29781</strain>
    </source>
</reference>